<feature type="domain" description="HAMP" evidence="6">
    <location>
        <begin position="344"/>
        <end position="396"/>
    </location>
</feature>
<evidence type="ECO:0000313" key="9">
    <source>
        <dbReference type="Proteomes" id="UP000094463"/>
    </source>
</evidence>
<dbReference type="PROSITE" id="PS50887">
    <property type="entry name" value="GGDEF"/>
    <property type="match status" value="1"/>
</dbReference>
<evidence type="ECO:0000256" key="2">
    <source>
        <dbReference type="ARBA" id="ARBA00022475"/>
    </source>
</evidence>
<gene>
    <name evidence="8" type="primary">yciR-6</name>
    <name evidence="8" type="ORF">BBEV_2652</name>
</gene>
<dbReference type="InterPro" id="IPR001633">
    <property type="entry name" value="EAL_dom"/>
</dbReference>
<accession>A0A1D7QYA5</accession>
<protein>
    <submittedName>
        <fullName evidence="8">Diguanylate cyclase/phosphodiesterase (GGDEF &amp; EAL domains) with PAS/PAC sensor(S)</fullName>
    </submittedName>
</protein>
<dbReference type="FunFam" id="3.30.70.270:FF:000001">
    <property type="entry name" value="Diguanylate cyclase domain protein"/>
    <property type="match status" value="1"/>
</dbReference>
<dbReference type="SUPFAM" id="SSF55781">
    <property type="entry name" value="GAF domain-like"/>
    <property type="match status" value="1"/>
</dbReference>
<dbReference type="InterPro" id="IPR003018">
    <property type="entry name" value="GAF"/>
</dbReference>
<keyword evidence="4" id="KW-1133">Transmembrane helix</keyword>
<dbReference type="Pfam" id="PF00563">
    <property type="entry name" value="EAL"/>
    <property type="match status" value="1"/>
</dbReference>
<feature type="domain" description="EAL" evidence="5">
    <location>
        <begin position="753"/>
        <end position="1007"/>
    </location>
</feature>
<evidence type="ECO:0000259" key="7">
    <source>
        <dbReference type="PROSITE" id="PS50887"/>
    </source>
</evidence>
<proteinExistence type="predicted"/>
<dbReference type="InterPro" id="IPR029787">
    <property type="entry name" value="Nucleotide_cyclase"/>
</dbReference>
<dbReference type="SMART" id="SM00304">
    <property type="entry name" value="HAMP"/>
    <property type="match status" value="1"/>
</dbReference>
<keyword evidence="3 4" id="KW-0472">Membrane</keyword>
<name>A0A1D7QYA5_9BACI</name>
<dbReference type="InterPro" id="IPR029016">
    <property type="entry name" value="GAF-like_dom_sf"/>
</dbReference>
<dbReference type="STRING" id="632773.BBEV_2652"/>
<dbReference type="SMART" id="SM00267">
    <property type="entry name" value="GGDEF"/>
    <property type="match status" value="1"/>
</dbReference>
<evidence type="ECO:0000259" key="6">
    <source>
        <dbReference type="PROSITE" id="PS50885"/>
    </source>
</evidence>
<dbReference type="InterPro" id="IPR052155">
    <property type="entry name" value="Biofilm_reg_signaling"/>
</dbReference>
<dbReference type="Pfam" id="PF00990">
    <property type="entry name" value="GGDEF"/>
    <property type="match status" value="1"/>
</dbReference>
<dbReference type="Gene3D" id="6.10.340.10">
    <property type="match status" value="1"/>
</dbReference>
<dbReference type="CDD" id="cd01948">
    <property type="entry name" value="EAL"/>
    <property type="match status" value="1"/>
</dbReference>
<evidence type="ECO:0000259" key="5">
    <source>
        <dbReference type="PROSITE" id="PS50883"/>
    </source>
</evidence>
<dbReference type="InterPro" id="IPR043128">
    <property type="entry name" value="Rev_trsase/Diguanyl_cyclase"/>
</dbReference>
<dbReference type="Pfam" id="PF01590">
    <property type="entry name" value="GAF"/>
    <property type="match status" value="1"/>
</dbReference>
<dbReference type="PROSITE" id="PS50885">
    <property type="entry name" value="HAMP"/>
    <property type="match status" value="1"/>
</dbReference>
<dbReference type="PATRIC" id="fig|632773.3.peg.2791"/>
<keyword evidence="4" id="KW-0812">Transmembrane</keyword>
<keyword evidence="2" id="KW-1003">Cell membrane</keyword>
<feature type="transmembrane region" description="Helical" evidence="4">
    <location>
        <begin position="21"/>
        <end position="44"/>
    </location>
</feature>
<dbReference type="InterPro" id="IPR000160">
    <property type="entry name" value="GGDEF_dom"/>
</dbReference>
<dbReference type="SUPFAM" id="SSF55073">
    <property type="entry name" value="Nucleotide cyclase"/>
    <property type="match status" value="1"/>
</dbReference>
<dbReference type="SUPFAM" id="SSF158472">
    <property type="entry name" value="HAMP domain-like"/>
    <property type="match status" value="1"/>
</dbReference>
<evidence type="ECO:0000256" key="4">
    <source>
        <dbReference type="SAM" id="Phobius"/>
    </source>
</evidence>
<evidence type="ECO:0000256" key="3">
    <source>
        <dbReference type="ARBA" id="ARBA00023136"/>
    </source>
</evidence>
<dbReference type="EMBL" id="CP012502">
    <property type="protein sequence ID" value="AOM83990.1"/>
    <property type="molecule type" value="Genomic_DNA"/>
</dbReference>
<dbReference type="SUPFAM" id="SSF141868">
    <property type="entry name" value="EAL domain-like"/>
    <property type="match status" value="1"/>
</dbReference>
<dbReference type="Gene3D" id="3.30.70.270">
    <property type="match status" value="1"/>
</dbReference>
<dbReference type="Gene3D" id="3.30.450.40">
    <property type="match status" value="1"/>
</dbReference>
<reference evidence="8 9" key="1">
    <citation type="submission" date="2015-08" db="EMBL/GenBank/DDBJ databases">
        <title>The complete genome sequence of Bacillus beveridgei MLTeJB.</title>
        <authorList>
            <person name="Hanson T.E."/>
            <person name="Mesa C."/>
            <person name="Basesman S.M."/>
            <person name="Oremland R.S."/>
        </authorList>
    </citation>
    <scope>NUCLEOTIDE SEQUENCE [LARGE SCALE GENOMIC DNA]</scope>
    <source>
        <strain evidence="8 9">MLTeJB</strain>
    </source>
</reference>
<dbReference type="SMART" id="SM00052">
    <property type="entry name" value="EAL"/>
    <property type="match status" value="1"/>
</dbReference>
<comment type="subcellular location">
    <subcellularLocation>
        <location evidence="1">Cell membrane</location>
    </subcellularLocation>
</comment>
<dbReference type="GO" id="GO:0005886">
    <property type="term" value="C:plasma membrane"/>
    <property type="evidence" value="ECO:0007669"/>
    <property type="project" value="UniProtKB-SubCell"/>
</dbReference>
<organism evidence="8 9">
    <name type="scientific">Salisediminibacterium beveridgei</name>
    <dbReference type="NCBI Taxonomy" id="632773"/>
    <lineage>
        <taxon>Bacteria</taxon>
        <taxon>Bacillati</taxon>
        <taxon>Bacillota</taxon>
        <taxon>Bacilli</taxon>
        <taxon>Bacillales</taxon>
        <taxon>Bacillaceae</taxon>
        <taxon>Salisediminibacterium</taxon>
    </lineage>
</organism>
<evidence type="ECO:0000256" key="1">
    <source>
        <dbReference type="ARBA" id="ARBA00004236"/>
    </source>
</evidence>
<dbReference type="InterPro" id="IPR035919">
    <property type="entry name" value="EAL_sf"/>
</dbReference>
<dbReference type="InterPro" id="IPR003660">
    <property type="entry name" value="HAMP_dom"/>
</dbReference>
<dbReference type="PROSITE" id="PS50883">
    <property type="entry name" value="EAL"/>
    <property type="match status" value="1"/>
</dbReference>
<dbReference type="CDD" id="cd01949">
    <property type="entry name" value="GGDEF"/>
    <property type="match status" value="1"/>
</dbReference>
<keyword evidence="9" id="KW-1185">Reference proteome</keyword>
<dbReference type="Proteomes" id="UP000094463">
    <property type="component" value="Chromosome"/>
</dbReference>
<dbReference type="GO" id="GO:0007165">
    <property type="term" value="P:signal transduction"/>
    <property type="evidence" value="ECO:0007669"/>
    <property type="project" value="InterPro"/>
</dbReference>
<dbReference type="Gene3D" id="3.20.20.450">
    <property type="entry name" value="EAL domain"/>
    <property type="match status" value="1"/>
</dbReference>
<dbReference type="Pfam" id="PF00672">
    <property type="entry name" value="HAMP"/>
    <property type="match status" value="1"/>
</dbReference>
<dbReference type="SMART" id="SM00065">
    <property type="entry name" value="GAF"/>
    <property type="match status" value="1"/>
</dbReference>
<evidence type="ECO:0000313" key="8">
    <source>
        <dbReference type="EMBL" id="AOM83990.1"/>
    </source>
</evidence>
<dbReference type="OrthoDB" id="9759607at2"/>
<sequence>MIRIFQPVIRFMNRLKYKQKFSIIAVLITFLIGGLLTPITIWLIDQRTVASEAEEGLALVEDLSELIYHLQRERGYVQLYAVDEAGFDLYINEQEQVMELTGKIEREHLPAIQSFGSEDLWVSIREGTRNVTHTENQELSDARGTKEEYNALIQQVLSLTQLTIQESLVAFDRSQDIAIVVDDLINGMLIRAEHIGQIRALGTLFNGQDSISDEDKLDMRVRAEEVSHFQYHMVFENTPEFSNFLDENRTLQGYYTRYEEQREDLSSLINRVIEGEPYASPVDYFEEITPAVDTHFYVLQEGADYLQEEIASRYQTLIISQNLIIGFVTAYLILLLYLFWGFFQSILNSVQTLSDSSRKVAWGDFDVEVNLDTKDEMSEVGEAFNHMIKEVNSTIQANRLSIERTKRHQESILKLSTSGFWGEGYLNDSLDEIAESVTYAVKVDRTSIWLDRQEGLVLSAAYDREDFFPTEGWVAKKWKLKAMYEWSQDGLFFTVSDLDEFRRDHPYIAAYFRHQKVESALLTVIRSKAEVIGIIAFEYRSKGRSWHKDELAYAQSISQLISTVLERHELKQKEQEIRHMAYFDGLTGLPNRQHFQMLLNEQMVFVDEVEMALAVLYIDLDMFKHVNDTWGHSAGDRLLVMVGERLKDGVDSRVVISRFGGDEFTMMSSPIKDREDVSILANRIHSLFQKPFHLEGHDVFISCSIGISIYPNNGSSTEDLIKNADMAMYEAKAQGRNVFAFYTEKLYSNMLNRIEMEAELRKAIEEEQLVLYYQPQFSLNDGKLVGFEALVRWPHDRLGVVSPGEFIPLAEETGLIIALGNQVIRMAAAQQRQWLDEGYRIVPVSVNVSVMQLVHENIIGTLEDALEDFDLKSYYLGIEVTESISAEHLFTIRETLQTIQAKGIVVSIDDFGTGHSSLSYLKNFPVDYLKIDQTFINGIGSGNKDEAIVRSVISMAEGLKMQVIAEGVENRNQENWLRQFPEIQVQGYYYDRPRASEHCVTWIKLAGQQ</sequence>
<feature type="domain" description="GGDEF" evidence="7">
    <location>
        <begin position="611"/>
        <end position="744"/>
    </location>
</feature>
<dbReference type="PANTHER" id="PTHR44757">
    <property type="entry name" value="DIGUANYLATE CYCLASE DGCP"/>
    <property type="match status" value="1"/>
</dbReference>
<dbReference type="PANTHER" id="PTHR44757:SF2">
    <property type="entry name" value="BIOFILM ARCHITECTURE MAINTENANCE PROTEIN MBAA"/>
    <property type="match status" value="1"/>
</dbReference>
<dbReference type="CDD" id="cd06225">
    <property type="entry name" value="HAMP"/>
    <property type="match status" value="1"/>
</dbReference>
<dbReference type="AlphaFoldDB" id="A0A1D7QYA5"/>
<dbReference type="KEGG" id="bbev:BBEV_2652"/>
<dbReference type="NCBIfam" id="TIGR00254">
    <property type="entry name" value="GGDEF"/>
    <property type="match status" value="1"/>
</dbReference>